<dbReference type="GeneID" id="109258414"/>
<sequence length="316" mass="33290">MGPLSGLALPPPPPPDLASVSPQACPCPGTPSSWNLCCRYPGNFPSENVGWGGRADRPGQAADALWVEGLARPTPQHGLPALHILISSSTLRPGQCLLCGTPRAPPSGQAVLSAPREFPDRVPHLAPGPLPLPPLLLRPPGGRGGGLSVLTPCSRICLLPKRRCLCRASQRLMAEDGEARGPERPWSRLRAASGPSQGHLGPGSGAEPGSSWAGTVTATRWDSEMASPPWWQPGLARWPSSHTESGPDLQAASHPSLPTRQKFVANHGCGHRHSQDLSSRLPLGSGTGYVLFQDVPSPCAFELVLPGHPFLRPHLP</sequence>
<dbReference type="RefSeq" id="XP_053752321.1">
    <property type="nucleotide sequence ID" value="XM_053896346.1"/>
</dbReference>
<dbReference type="Proteomes" id="UP001165780">
    <property type="component" value="Unplaced"/>
</dbReference>
<gene>
    <name evidence="3 4 5" type="primary">LOC109258414</name>
</gene>
<evidence type="ECO:0000313" key="3">
    <source>
        <dbReference type="RefSeq" id="XP_053752321.1"/>
    </source>
</evidence>
<name>A0A9W2V1U1_PANPR</name>
<evidence type="ECO:0000313" key="5">
    <source>
        <dbReference type="RefSeq" id="XP_053752323.1"/>
    </source>
</evidence>
<feature type="compositionally biased region" description="Basic and acidic residues" evidence="1">
    <location>
        <begin position="175"/>
        <end position="186"/>
    </location>
</feature>
<reference evidence="3 4" key="1">
    <citation type="submission" date="2025-04" db="UniProtKB">
        <authorList>
            <consortium name="RefSeq"/>
        </authorList>
    </citation>
    <scope>IDENTIFICATION</scope>
    <source>
        <tissue evidence="3 4">Whole blood</tissue>
    </source>
</reference>
<feature type="region of interest" description="Disordered" evidence="1">
    <location>
        <begin position="175"/>
        <end position="255"/>
    </location>
</feature>
<evidence type="ECO:0000256" key="1">
    <source>
        <dbReference type="SAM" id="MobiDB-lite"/>
    </source>
</evidence>
<proteinExistence type="predicted"/>
<organism evidence="2 5">
    <name type="scientific">Panthera pardus</name>
    <name type="common">Leopard</name>
    <name type="synonym">Felis pardus</name>
    <dbReference type="NCBI Taxonomy" id="9691"/>
    <lineage>
        <taxon>Eukaryota</taxon>
        <taxon>Metazoa</taxon>
        <taxon>Chordata</taxon>
        <taxon>Craniata</taxon>
        <taxon>Vertebrata</taxon>
        <taxon>Euteleostomi</taxon>
        <taxon>Mammalia</taxon>
        <taxon>Eutheria</taxon>
        <taxon>Laurasiatheria</taxon>
        <taxon>Carnivora</taxon>
        <taxon>Feliformia</taxon>
        <taxon>Felidae</taxon>
        <taxon>Pantherinae</taxon>
        <taxon>Panthera</taxon>
    </lineage>
</organism>
<protein>
    <submittedName>
        <fullName evidence="3 4">Uncharacterized protein LOC109258414</fullName>
    </submittedName>
</protein>
<dbReference type="AlphaFoldDB" id="A0A9W2V1U1"/>
<dbReference type="RefSeq" id="XP_053752322.1">
    <property type="nucleotide sequence ID" value="XM_053896347.1"/>
</dbReference>
<keyword evidence="2" id="KW-1185">Reference proteome</keyword>
<evidence type="ECO:0000313" key="4">
    <source>
        <dbReference type="RefSeq" id="XP_053752322.1"/>
    </source>
</evidence>
<evidence type="ECO:0000313" key="2">
    <source>
        <dbReference type="Proteomes" id="UP001165780"/>
    </source>
</evidence>
<dbReference type="RefSeq" id="XP_053752323.1">
    <property type="nucleotide sequence ID" value="XM_053896348.1"/>
</dbReference>
<accession>A0A9W2V1U1</accession>